<proteinExistence type="predicted"/>
<accession>A0A2S7INN2</accession>
<name>A0A2S7INN2_9BACT</name>
<dbReference type="InterPro" id="IPR036611">
    <property type="entry name" value="Trigger_fac_ribosome-bd_sf"/>
</dbReference>
<comment type="caution">
    <text evidence="2">The sequence shown here is derived from an EMBL/GenBank/DDBJ whole genome shotgun (WGS) entry which is preliminary data.</text>
</comment>
<dbReference type="InterPro" id="IPR037041">
    <property type="entry name" value="Trigger_fac_C_sf"/>
</dbReference>
<dbReference type="SUPFAM" id="SSF102735">
    <property type="entry name" value="Trigger factor ribosome-binding domain"/>
    <property type="match status" value="1"/>
</dbReference>
<dbReference type="GO" id="GO:0003755">
    <property type="term" value="F:peptidyl-prolyl cis-trans isomerase activity"/>
    <property type="evidence" value="ECO:0007669"/>
    <property type="project" value="TreeGrafter"/>
</dbReference>
<dbReference type="SUPFAM" id="SSF109998">
    <property type="entry name" value="Triger factor/SurA peptide-binding domain-like"/>
    <property type="match status" value="1"/>
</dbReference>
<evidence type="ECO:0000259" key="1">
    <source>
        <dbReference type="Pfam" id="PF05697"/>
    </source>
</evidence>
<dbReference type="InterPro" id="IPR005215">
    <property type="entry name" value="Trig_fac"/>
</dbReference>
<dbReference type="PANTHER" id="PTHR30560">
    <property type="entry name" value="TRIGGER FACTOR CHAPERONE AND PEPTIDYL-PROLYL CIS/TRANS ISOMERASE"/>
    <property type="match status" value="1"/>
</dbReference>
<dbReference type="GO" id="GO:0015031">
    <property type="term" value="P:protein transport"/>
    <property type="evidence" value="ECO:0007669"/>
    <property type="project" value="InterPro"/>
</dbReference>
<dbReference type="Gene3D" id="1.10.3120.10">
    <property type="entry name" value="Trigger factor, C-terminal domain"/>
    <property type="match status" value="1"/>
</dbReference>
<gene>
    <name evidence="2" type="primary">tig</name>
    <name evidence="2" type="ORF">C5O19_06325</name>
</gene>
<dbReference type="Proteomes" id="UP000239590">
    <property type="component" value="Unassembled WGS sequence"/>
</dbReference>
<dbReference type="GO" id="GO:0043335">
    <property type="term" value="P:protein unfolding"/>
    <property type="evidence" value="ECO:0007669"/>
    <property type="project" value="TreeGrafter"/>
</dbReference>
<dbReference type="GO" id="GO:0051083">
    <property type="term" value="P:'de novo' cotranslational protein folding"/>
    <property type="evidence" value="ECO:0007669"/>
    <property type="project" value="TreeGrafter"/>
</dbReference>
<dbReference type="InterPro" id="IPR027304">
    <property type="entry name" value="Trigger_fact/SurA_dom_sf"/>
</dbReference>
<reference evidence="3" key="1">
    <citation type="submission" date="2018-02" db="EMBL/GenBank/DDBJ databases">
        <title>Genome sequencing of Solimonas sp. HR-BB.</title>
        <authorList>
            <person name="Lee Y."/>
            <person name="Jeon C.O."/>
        </authorList>
    </citation>
    <scope>NUCLEOTIDE SEQUENCE [LARGE SCALE GENOMIC DNA]</scope>
    <source>
        <strain evidence="3">HR-U</strain>
    </source>
</reference>
<dbReference type="Pfam" id="PF05697">
    <property type="entry name" value="Trigger_N"/>
    <property type="match status" value="1"/>
</dbReference>
<dbReference type="RefSeq" id="WP_094813929.1">
    <property type="nucleotide sequence ID" value="NZ_PTRA01000001.1"/>
</dbReference>
<organism evidence="2 3">
    <name type="scientific">Siphonobacter curvatus</name>
    <dbReference type="NCBI Taxonomy" id="2094562"/>
    <lineage>
        <taxon>Bacteria</taxon>
        <taxon>Pseudomonadati</taxon>
        <taxon>Bacteroidota</taxon>
        <taxon>Cytophagia</taxon>
        <taxon>Cytophagales</taxon>
        <taxon>Cytophagaceae</taxon>
        <taxon>Siphonobacter</taxon>
    </lineage>
</organism>
<evidence type="ECO:0000313" key="3">
    <source>
        <dbReference type="Proteomes" id="UP000239590"/>
    </source>
</evidence>
<keyword evidence="3" id="KW-1185">Reference proteome</keyword>
<dbReference type="NCBIfam" id="TIGR00115">
    <property type="entry name" value="tig"/>
    <property type="match status" value="1"/>
</dbReference>
<dbReference type="EMBL" id="PTRA01000001">
    <property type="protein sequence ID" value="PQA59266.1"/>
    <property type="molecule type" value="Genomic_DNA"/>
</dbReference>
<dbReference type="OrthoDB" id="9767721at2"/>
<dbReference type="PANTHER" id="PTHR30560:SF3">
    <property type="entry name" value="TRIGGER FACTOR-LIKE PROTEIN TIG, CHLOROPLASTIC"/>
    <property type="match status" value="1"/>
</dbReference>
<evidence type="ECO:0000313" key="2">
    <source>
        <dbReference type="EMBL" id="PQA59266.1"/>
    </source>
</evidence>
<dbReference type="GO" id="GO:0043022">
    <property type="term" value="F:ribosome binding"/>
    <property type="evidence" value="ECO:0007669"/>
    <property type="project" value="TreeGrafter"/>
</dbReference>
<feature type="domain" description="Trigger factor ribosome-binding bacterial" evidence="1">
    <location>
        <begin position="1"/>
        <end position="147"/>
    </location>
</feature>
<protein>
    <submittedName>
        <fullName evidence="2">Trigger factor</fullName>
    </submittedName>
</protein>
<sequence>MNITLDKSSTTEASLKIALTPEDYQAGVDKKIKEYSKQANLKGFRPGKVPASVIQRLYGKSILVDEVNETLSKAVNDYLRESKLLVVGDPMPDREKANAIDWDSQKEFEFVYNLGLASDFDVDFTKLPAITSYEIQAGDKEYNDTLVDLKKRMGEHAHVEEVTAAGDLVYGTFTQGEYSEKSAIPTDKLTEEAFAGFVGKKKGDVLTFDIQKLFADEKGLKLATGREDLSGEFEFTIEDITRNQDSELNQEFFDKVLGPGKVSSEEEFKAQLLEIVQENYKRESEFLLRDEVQKTLLDNVQIELPNEFLKQWLIETNQGEITAEEVEKDFDKFARDLRWTLIRNKVAEAADIKVETEDVNTYAEAMVRQQFGIYGDDNGMGDVIKKVAQNYLQENKGQNYMNVFNRVYGGKTMDFILTQIQPNVEKIDVDTFKAKAGVTDAE</sequence>
<dbReference type="InterPro" id="IPR008881">
    <property type="entry name" value="Trigger_fac_ribosome-bd_bac"/>
</dbReference>
<dbReference type="AlphaFoldDB" id="A0A2S7INN2"/>
<dbReference type="Gene3D" id="3.30.70.1050">
    <property type="entry name" value="Trigger factor ribosome-binding domain"/>
    <property type="match status" value="1"/>
</dbReference>
<dbReference type="GO" id="GO:0044183">
    <property type="term" value="F:protein folding chaperone"/>
    <property type="evidence" value="ECO:0007669"/>
    <property type="project" value="TreeGrafter"/>
</dbReference>